<evidence type="ECO:0000313" key="3">
    <source>
        <dbReference type="Proteomes" id="UP000198211"/>
    </source>
</evidence>
<evidence type="ECO:0000313" key="2">
    <source>
        <dbReference type="EMBL" id="OWY93619.1"/>
    </source>
</evidence>
<dbReference type="OrthoDB" id="205166at2759"/>
<name>A0A225UNB3_9STRA</name>
<proteinExistence type="predicted"/>
<reference evidence="3" key="1">
    <citation type="submission" date="2017-03" db="EMBL/GenBank/DDBJ databases">
        <title>Phytopthora megakarya and P. palmivora, two closely related causual agents of cacao black pod achieved similar genome size and gene model numbers by different mechanisms.</title>
        <authorList>
            <person name="Ali S."/>
            <person name="Shao J."/>
            <person name="Larry D.J."/>
            <person name="Kronmiller B."/>
            <person name="Shen D."/>
            <person name="Strem M.D."/>
            <person name="Melnick R.L."/>
            <person name="Guiltinan M.J."/>
            <person name="Tyler B.M."/>
            <person name="Meinhardt L.W."/>
            <person name="Bailey B.A."/>
        </authorList>
    </citation>
    <scope>NUCLEOTIDE SEQUENCE [LARGE SCALE GENOMIC DNA]</scope>
    <source>
        <strain evidence="3">zdho120</strain>
    </source>
</reference>
<dbReference type="EMBL" id="NBNE01015748">
    <property type="protein sequence ID" value="OWY93619.1"/>
    <property type="molecule type" value="Genomic_DNA"/>
</dbReference>
<feature type="non-terminal residue" evidence="2">
    <location>
        <position position="1"/>
    </location>
</feature>
<keyword evidence="3" id="KW-1185">Reference proteome</keyword>
<evidence type="ECO:0000256" key="1">
    <source>
        <dbReference type="SAM" id="Coils"/>
    </source>
</evidence>
<protein>
    <submittedName>
        <fullName evidence="2">Uncharacterized protein</fullName>
    </submittedName>
</protein>
<dbReference type="Proteomes" id="UP000198211">
    <property type="component" value="Unassembled WGS sequence"/>
</dbReference>
<feature type="coiled-coil region" evidence="1">
    <location>
        <begin position="20"/>
        <end position="47"/>
    </location>
</feature>
<organism evidence="2 3">
    <name type="scientific">Phytophthora megakarya</name>
    <dbReference type="NCBI Taxonomy" id="4795"/>
    <lineage>
        <taxon>Eukaryota</taxon>
        <taxon>Sar</taxon>
        <taxon>Stramenopiles</taxon>
        <taxon>Oomycota</taxon>
        <taxon>Peronosporomycetes</taxon>
        <taxon>Peronosporales</taxon>
        <taxon>Peronosporaceae</taxon>
        <taxon>Phytophthora</taxon>
    </lineage>
</organism>
<gene>
    <name evidence="2" type="ORF">PHMEG_00036915</name>
</gene>
<accession>A0A225UNB3</accession>
<keyword evidence="1" id="KW-0175">Coiled coil</keyword>
<sequence>RAYKDEYESIARVINKLPSRKEIEAEIEDQKKRLEEATAAIEAVDGTLDLRTKQFALLMNTIKNLQTTLDEDAAMEDQARVDEDDEMEDVTNDNGALIECDVGDRADA</sequence>
<dbReference type="AlphaFoldDB" id="A0A225UNB3"/>
<comment type="caution">
    <text evidence="2">The sequence shown here is derived from an EMBL/GenBank/DDBJ whole genome shotgun (WGS) entry which is preliminary data.</text>
</comment>
<dbReference type="STRING" id="4795.A0A225UNB3"/>